<reference evidence="1 2" key="1">
    <citation type="submission" date="2020-12" db="EMBL/GenBank/DDBJ databases">
        <title>De novo assembly of Tibetan sheep genome.</title>
        <authorList>
            <person name="Li X."/>
        </authorList>
    </citation>
    <scope>NUCLEOTIDE SEQUENCE [LARGE SCALE GENOMIC DNA]</scope>
    <source>
        <tissue evidence="1">Heart</tissue>
    </source>
</reference>
<dbReference type="AlphaFoldDB" id="A0A835ZZZ4"/>
<dbReference type="EMBL" id="JAEMGP010000010">
    <property type="protein sequence ID" value="KAG5204359.1"/>
    <property type="molecule type" value="Genomic_DNA"/>
</dbReference>
<protein>
    <submittedName>
        <fullName evidence="1">Uncharacterized protein</fullName>
    </submittedName>
</protein>
<evidence type="ECO:0000313" key="2">
    <source>
        <dbReference type="Proteomes" id="UP000664991"/>
    </source>
</evidence>
<dbReference type="Proteomes" id="UP000664991">
    <property type="component" value="Unassembled WGS sequence"/>
</dbReference>
<gene>
    <name evidence="1" type="ORF">JEQ12_002335</name>
</gene>
<proteinExistence type="predicted"/>
<name>A0A835ZZZ4_SHEEP</name>
<organism evidence="1 2">
    <name type="scientific">Ovis aries</name>
    <name type="common">Sheep</name>
    <dbReference type="NCBI Taxonomy" id="9940"/>
    <lineage>
        <taxon>Eukaryota</taxon>
        <taxon>Metazoa</taxon>
        <taxon>Chordata</taxon>
        <taxon>Craniata</taxon>
        <taxon>Vertebrata</taxon>
        <taxon>Euteleostomi</taxon>
        <taxon>Mammalia</taxon>
        <taxon>Eutheria</taxon>
        <taxon>Laurasiatheria</taxon>
        <taxon>Artiodactyla</taxon>
        <taxon>Ruminantia</taxon>
        <taxon>Pecora</taxon>
        <taxon>Bovidae</taxon>
        <taxon>Caprinae</taxon>
        <taxon>Ovis</taxon>
    </lineage>
</organism>
<accession>A0A835ZZZ4</accession>
<sequence>MRSTQSAQRVGWMPCEETDTWSRRDSAALGVAVAWQGLVNIPREPQVKVSKSIRTADVGDCAVQGGVLRTFPHRQAQTSSPAGLMPAAPESF</sequence>
<comment type="caution">
    <text evidence="1">The sequence shown here is derived from an EMBL/GenBank/DDBJ whole genome shotgun (WGS) entry which is preliminary data.</text>
</comment>
<evidence type="ECO:0000313" key="1">
    <source>
        <dbReference type="EMBL" id="KAG5204359.1"/>
    </source>
</evidence>